<accession>A0A368MXN8</accession>
<organism evidence="1 2">
    <name type="scientific">Chryseobacterium lacus</name>
    <dbReference type="NCBI Taxonomy" id="2058346"/>
    <lineage>
        <taxon>Bacteria</taxon>
        <taxon>Pseudomonadati</taxon>
        <taxon>Bacteroidota</taxon>
        <taxon>Flavobacteriia</taxon>
        <taxon>Flavobacteriales</taxon>
        <taxon>Weeksellaceae</taxon>
        <taxon>Chryseobacterium group</taxon>
        <taxon>Chryseobacterium</taxon>
    </lineage>
</organism>
<evidence type="ECO:0000313" key="1">
    <source>
        <dbReference type="EMBL" id="RCU42613.1"/>
    </source>
</evidence>
<comment type="caution">
    <text evidence="1">The sequence shown here is derived from an EMBL/GenBank/DDBJ whole genome shotgun (WGS) entry which is preliminary data.</text>
</comment>
<gene>
    <name evidence="1" type="ORF">DQ356_07240</name>
</gene>
<keyword evidence="2" id="KW-1185">Reference proteome</keyword>
<sequence>MDEKIKYSHEIDQLKSKKLSVFYSFRKGTESANTDFYLNEKPDNNDEVFFTFYSQLAKRPIPLQFLTFNLSTGYNGVNVEIYKIGNRFRTEVNNFTDNASDTNSTKYKILHTKLTLTKAITKQETVFLEK</sequence>
<dbReference type="EMBL" id="QPIE01000005">
    <property type="protein sequence ID" value="RCU42613.1"/>
    <property type="molecule type" value="Genomic_DNA"/>
</dbReference>
<reference evidence="1 2" key="1">
    <citation type="submission" date="2018-07" db="EMBL/GenBank/DDBJ databases">
        <title>Chryseobacterium lacus sp. nov., isolated from lake water.</title>
        <authorList>
            <person name="Li C.-M."/>
        </authorList>
    </citation>
    <scope>NUCLEOTIDE SEQUENCE [LARGE SCALE GENOMIC DNA]</scope>
    <source>
        <strain evidence="1 2">YLOS41</strain>
    </source>
</reference>
<evidence type="ECO:0000313" key="2">
    <source>
        <dbReference type="Proteomes" id="UP000252172"/>
    </source>
</evidence>
<proteinExistence type="predicted"/>
<dbReference type="Proteomes" id="UP000252172">
    <property type="component" value="Unassembled WGS sequence"/>
</dbReference>
<dbReference type="AlphaFoldDB" id="A0A368MXN8"/>
<protein>
    <submittedName>
        <fullName evidence="1">Uncharacterized protein</fullName>
    </submittedName>
</protein>
<name>A0A368MXN8_9FLAO</name>